<proteinExistence type="predicted"/>
<dbReference type="RefSeq" id="WP_345215159.1">
    <property type="nucleotide sequence ID" value="NZ_BAABGN010000002.1"/>
</dbReference>
<feature type="region of interest" description="Disordered" evidence="1">
    <location>
        <begin position="263"/>
        <end position="282"/>
    </location>
</feature>
<keyword evidence="5" id="KW-1185">Reference proteome</keyword>
<reference evidence="5" key="1">
    <citation type="journal article" date="2019" name="Int. J. Syst. Evol. Microbiol.">
        <title>The Global Catalogue of Microorganisms (GCM) 10K type strain sequencing project: providing services to taxonomists for standard genome sequencing and annotation.</title>
        <authorList>
            <consortium name="The Broad Institute Genomics Platform"/>
            <consortium name="The Broad Institute Genome Sequencing Center for Infectious Disease"/>
            <person name="Wu L."/>
            <person name="Ma J."/>
        </authorList>
    </citation>
    <scope>NUCLEOTIDE SEQUENCE [LARGE SCALE GENOMIC DNA]</scope>
    <source>
        <strain evidence="5">JCM 17810</strain>
    </source>
</reference>
<feature type="domain" description="DUF3048" evidence="2">
    <location>
        <begin position="89"/>
        <end position="225"/>
    </location>
</feature>
<feature type="compositionally biased region" description="Basic and acidic residues" evidence="1">
    <location>
        <begin position="1"/>
        <end position="17"/>
    </location>
</feature>
<dbReference type="EMBL" id="BAABGN010000002">
    <property type="protein sequence ID" value="GAA4418297.1"/>
    <property type="molecule type" value="Genomic_DNA"/>
</dbReference>
<accession>A0ABP8KYW0</accession>
<dbReference type="Pfam" id="PF11258">
    <property type="entry name" value="DUF3048"/>
    <property type="match status" value="1"/>
</dbReference>
<name>A0ABP8KYW0_9MICO</name>
<dbReference type="Pfam" id="PF17479">
    <property type="entry name" value="DUF3048_C"/>
    <property type="match status" value="1"/>
</dbReference>
<feature type="compositionally biased region" description="Pro residues" evidence="1">
    <location>
        <begin position="64"/>
        <end position="86"/>
    </location>
</feature>
<protein>
    <submittedName>
        <fullName evidence="4">DUF3048 domain-containing protein</fullName>
    </submittedName>
</protein>
<dbReference type="SUPFAM" id="SSF159774">
    <property type="entry name" value="YerB-like"/>
    <property type="match status" value="1"/>
</dbReference>
<feature type="region of interest" description="Disordered" evidence="1">
    <location>
        <begin position="1"/>
        <end position="31"/>
    </location>
</feature>
<dbReference type="InterPro" id="IPR023158">
    <property type="entry name" value="YerB-like_sf"/>
</dbReference>
<evidence type="ECO:0000256" key="1">
    <source>
        <dbReference type="SAM" id="MobiDB-lite"/>
    </source>
</evidence>
<feature type="region of interest" description="Disordered" evidence="1">
    <location>
        <begin position="53"/>
        <end position="102"/>
    </location>
</feature>
<feature type="domain" description="DUF3048" evidence="3">
    <location>
        <begin position="259"/>
        <end position="378"/>
    </location>
</feature>
<sequence>MISDARERGPADGEQHMTDGGPVDGLEAAGGPLLPRRAVTTALASAVALGLAGCTSSGRESTPVPRPTPSPTPSPTPTPTPTPEPRWPLTGAPLEGDLPGRPALSVKIENSAQARPQSGLEDADIVWEEMVEGGITRFSAVYHSVVPEVLGPIRSIRPMDAAIAAPVGGLLVFSGGLAPYVNRARDAGLQVISHDGGGSGFYRADHRRAPHNLYGSGEAFLDQATGSPSGPPDDLLHFAEESDDATAATDGDRAPSVDLSFPSANPGWTWQPDARSGRGVGPGCWRRSESGSLQSSEDGDPVLATNVVVLRVPVEMTGRRDVSGAAVPETILQGEGEGVVFSRGRAVDVAWAKGEAAEPLRITRGGDPVLLAPGITWIELLPISGSSISY</sequence>
<evidence type="ECO:0000313" key="4">
    <source>
        <dbReference type="EMBL" id="GAA4418297.1"/>
    </source>
</evidence>
<dbReference type="InterPro" id="IPR021416">
    <property type="entry name" value="DUF3048_N"/>
</dbReference>
<gene>
    <name evidence="4" type="ORF">GCM10023169_07710</name>
</gene>
<dbReference type="InterPro" id="IPR035328">
    <property type="entry name" value="DUF3048_C"/>
</dbReference>
<dbReference type="Proteomes" id="UP001500622">
    <property type="component" value="Unassembled WGS sequence"/>
</dbReference>
<feature type="compositionally biased region" description="Low complexity" evidence="1">
    <location>
        <begin position="53"/>
        <end position="63"/>
    </location>
</feature>
<evidence type="ECO:0000259" key="2">
    <source>
        <dbReference type="Pfam" id="PF11258"/>
    </source>
</evidence>
<evidence type="ECO:0000313" key="5">
    <source>
        <dbReference type="Proteomes" id="UP001500622"/>
    </source>
</evidence>
<comment type="caution">
    <text evidence="4">The sequence shown here is derived from an EMBL/GenBank/DDBJ whole genome shotgun (WGS) entry which is preliminary data.</text>
</comment>
<dbReference type="Gene3D" id="3.50.90.10">
    <property type="entry name" value="YerB-like"/>
    <property type="match status" value="1"/>
</dbReference>
<organism evidence="4 5">
    <name type="scientific">Georgenia halophila</name>
    <dbReference type="NCBI Taxonomy" id="620889"/>
    <lineage>
        <taxon>Bacteria</taxon>
        <taxon>Bacillati</taxon>
        <taxon>Actinomycetota</taxon>
        <taxon>Actinomycetes</taxon>
        <taxon>Micrococcales</taxon>
        <taxon>Bogoriellaceae</taxon>
        <taxon>Georgenia</taxon>
    </lineage>
</organism>
<evidence type="ECO:0000259" key="3">
    <source>
        <dbReference type="Pfam" id="PF17479"/>
    </source>
</evidence>